<dbReference type="OrthoDB" id="9802090at2"/>
<dbReference type="NCBIfam" id="TIGR00091">
    <property type="entry name" value="tRNA (guanosine(46)-N7)-methyltransferase TrmB"/>
    <property type="match status" value="1"/>
</dbReference>
<organism evidence="10 11">
    <name type="scientific">Dialister micraerophilus UPII 345-E</name>
    <dbReference type="NCBI Taxonomy" id="910314"/>
    <lineage>
        <taxon>Bacteria</taxon>
        <taxon>Bacillati</taxon>
        <taxon>Bacillota</taxon>
        <taxon>Negativicutes</taxon>
        <taxon>Veillonellales</taxon>
        <taxon>Veillonellaceae</taxon>
        <taxon>Dialister</taxon>
    </lineage>
</organism>
<dbReference type="HAMAP" id="MF_01057">
    <property type="entry name" value="tRNA_methyltr_TrmB"/>
    <property type="match status" value="1"/>
</dbReference>
<dbReference type="EMBL" id="AENT01000019">
    <property type="protein sequence ID" value="EFR42720.1"/>
    <property type="molecule type" value="Genomic_DNA"/>
</dbReference>
<dbReference type="GO" id="GO:0008176">
    <property type="term" value="F:tRNA (guanine(46)-N7)-methyltransferase activity"/>
    <property type="evidence" value="ECO:0007669"/>
    <property type="project" value="UniProtKB-UniRule"/>
</dbReference>
<dbReference type="Gene3D" id="3.40.50.150">
    <property type="entry name" value="Vaccinia Virus protein VP39"/>
    <property type="match status" value="1"/>
</dbReference>
<feature type="binding site" evidence="9">
    <location>
        <position position="71"/>
    </location>
    <ligand>
        <name>S-adenosyl-L-methionine</name>
        <dbReference type="ChEBI" id="CHEBI:59789"/>
    </ligand>
</feature>
<comment type="caution">
    <text evidence="9">Lacks conserved residue(s) required for the propagation of feature annotation.</text>
</comment>
<keyword evidence="6 9" id="KW-0819">tRNA processing</keyword>
<dbReference type="PANTHER" id="PTHR23417">
    <property type="entry name" value="3-DEOXY-D-MANNO-OCTULOSONIC-ACID TRANSFERASE/TRNA GUANINE-N 7 - -METHYLTRANSFERASE"/>
    <property type="match status" value="1"/>
</dbReference>
<evidence type="ECO:0000256" key="8">
    <source>
        <dbReference type="ARBA" id="ARBA00060767"/>
    </source>
</evidence>
<evidence type="ECO:0000313" key="10">
    <source>
        <dbReference type="EMBL" id="EFR42720.1"/>
    </source>
</evidence>
<keyword evidence="4 9" id="KW-0808">Transferase</keyword>
<comment type="similarity">
    <text evidence="8 9">Belongs to the class I-like SAM-binding methyltransferase superfamily. TrmB family.</text>
</comment>
<dbReference type="InterPro" id="IPR055361">
    <property type="entry name" value="tRNA_methyltr_TrmB_bact"/>
</dbReference>
<reference evidence="10 11" key="1">
    <citation type="submission" date="2010-11" db="EMBL/GenBank/DDBJ databases">
        <authorList>
            <person name="Durkin A.S."/>
            <person name="Madupu R."/>
            <person name="Torralba M."/>
            <person name="Gillis M."/>
            <person name="Methe B."/>
            <person name="Sutton G."/>
            <person name="Nelson K.E."/>
        </authorList>
    </citation>
    <scope>NUCLEOTIDE SEQUENCE [LARGE SCALE GENOMIC DNA]</scope>
    <source>
        <strain evidence="10 11">UPII 345-E</strain>
    </source>
</reference>
<evidence type="ECO:0000256" key="7">
    <source>
        <dbReference type="ARBA" id="ARBA00060552"/>
    </source>
</evidence>
<dbReference type="FunFam" id="3.40.50.150:FF:000035">
    <property type="entry name" value="tRNA (guanine-N(7)-)-methyltransferase"/>
    <property type="match status" value="1"/>
</dbReference>
<protein>
    <recommendedName>
        <fullName evidence="9">tRNA (guanine-N(7)-)-methyltransferase</fullName>
        <ecNumber evidence="9">2.1.1.33</ecNumber>
    </recommendedName>
    <alternativeName>
        <fullName evidence="9">tRNA (guanine(46)-N(7))-methyltransferase</fullName>
    </alternativeName>
    <alternativeName>
        <fullName evidence="9">tRNA(m7G46)-methyltransferase</fullName>
    </alternativeName>
</protein>
<gene>
    <name evidence="9 10" type="primary">trmB</name>
    <name evidence="10" type="ORF">HMPREF9220_0584</name>
</gene>
<dbReference type="InterPro" id="IPR003358">
    <property type="entry name" value="tRNA_(Gua-N-7)_MeTrfase_Trmb"/>
</dbReference>
<evidence type="ECO:0000256" key="1">
    <source>
        <dbReference type="ARBA" id="ARBA00000142"/>
    </source>
</evidence>
<dbReference type="Pfam" id="PF02390">
    <property type="entry name" value="Methyltransf_4"/>
    <property type="match status" value="1"/>
</dbReference>
<comment type="caution">
    <text evidence="10">The sequence shown here is derived from an EMBL/GenBank/DDBJ whole genome shotgun (WGS) entry which is preliminary data.</text>
</comment>
<comment type="pathway">
    <text evidence="7 9">tRNA modification; N(7)-methylguanine-tRNA biosynthesis.</text>
</comment>
<feature type="binding site" evidence="9">
    <location>
        <begin position="195"/>
        <end position="198"/>
    </location>
    <ligand>
        <name>substrate</name>
    </ligand>
</feature>
<dbReference type="eggNOG" id="COG0220">
    <property type="taxonomic scope" value="Bacteria"/>
</dbReference>
<dbReference type="NCBIfam" id="NF001080">
    <property type="entry name" value="PRK00121.2-2"/>
    <property type="match status" value="1"/>
</dbReference>
<feature type="binding site" evidence="9">
    <location>
        <position position="100"/>
    </location>
    <ligand>
        <name>S-adenosyl-L-methionine</name>
        <dbReference type="ChEBI" id="CHEBI:59789"/>
    </ligand>
</feature>
<comment type="function">
    <text evidence="2 9">Catalyzes the formation of N(7)-methylguanine at position 46 (m7G46) in tRNA.</text>
</comment>
<dbReference type="Proteomes" id="UP000004594">
    <property type="component" value="Unassembled WGS sequence"/>
</dbReference>
<comment type="catalytic activity">
    <reaction evidence="1 9">
        <text>guanosine(46) in tRNA + S-adenosyl-L-methionine = N(7)-methylguanosine(46) in tRNA + S-adenosyl-L-homocysteine</text>
        <dbReference type="Rhea" id="RHEA:42708"/>
        <dbReference type="Rhea" id="RHEA-COMP:10188"/>
        <dbReference type="Rhea" id="RHEA-COMP:10189"/>
        <dbReference type="ChEBI" id="CHEBI:57856"/>
        <dbReference type="ChEBI" id="CHEBI:59789"/>
        <dbReference type="ChEBI" id="CHEBI:74269"/>
        <dbReference type="ChEBI" id="CHEBI:74480"/>
        <dbReference type="EC" id="2.1.1.33"/>
    </reaction>
</comment>
<evidence type="ECO:0000256" key="4">
    <source>
        <dbReference type="ARBA" id="ARBA00022679"/>
    </source>
</evidence>
<feature type="binding site" evidence="9">
    <location>
        <position position="126"/>
    </location>
    <ligand>
        <name>substrate</name>
    </ligand>
</feature>
<accession>E4L930</accession>
<dbReference type="GO" id="GO:0043527">
    <property type="term" value="C:tRNA methyltransferase complex"/>
    <property type="evidence" value="ECO:0007669"/>
    <property type="project" value="TreeGrafter"/>
</dbReference>
<proteinExistence type="inferred from homology"/>
<feature type="binding site" evidence="9">
    <location>
        <position position="46"/>
    </location>
    <ligand>
        <name>S-adenosyl-L-methionine</name>
        <dbReference type="ChEBI" id="CHEBI:59789"/>
    </ligand>
</feature>
<evidence type="ECO:0000256" key="6">
    <source>
        <dbReference type="ARBA" id="ARBA00022694"/>
    </source>
</evidence>
<evidence type="ECO:0000256" key="2">
    <source>
        <dbReference type="ARBA" id="ARBA00003015"/>
    </source>
</evidence>
<dbReference type="RefSeq" id="WP_007554678.1">
    <property type="nucleotide sequence ID" value="NZ_AENT01000019.1"/>
</dbReference>
<dbReference type="CDD" id="cd02440">
    <property type="entry name" value="AdoMet_MTases"/>
    <property type="match status" value="1"/>
</dbReference>
<keyword evidence="5 9" id="KW-0949">S-adenosyl-L-methionine</keyword>
<dbReference type="PROSITE" id="PS51625">
    <property type="entry name" value="SAM_MT_TRMB"/>
    <property type="match status" value="1"/>
</dbReference>
<dbReference type="InterPro" id="IPR029063">
    <property type="entry name" value="SAM-dependent_MTases_sf"/>
</dbReference>
<dbReference type="EC" id="2.1.1.33" evidence="9"/>
<feature type="binding site" evidence="9">
    <location>
        <position position="158"/>
    </location>
    <ligand>
        <name>substrate</name>
    </ligand>
</feature>
<dbReference type="AlphaFoldDB" id="E4L930"/>
<dbReference type="PANTHER" id="PTHR23417:SF14">
    <property type="entry name" value="PENTACOTRIPEPTIDE-REPEAT REGION OF PRORP DOMAIN-CONTAINING PROTEIN"/>
    <property type="match status" value="1"/>
</dbReference>
<keyword evidence="3 9" id="KW-0489">Methyltransferase</keyword>
<dbReference type="UniPathway" id="UPA00989"/>
<dbReference type="SUPFAM" id="SSF53335">
    <property type="entry name" value="S-adenosyl-L-methionine-dependent methyltransferases"/>
    <property type="match status" value="1"/>
</dbReference>
<evidence type="ECO:0000256" key="9">
    <source>
        <dbReference type="HAMAP-Rule" id="MF_01057"/>
    </source>
</evidence>
<feature type="binding site" evidence="9">
    <location>
        <position position="122"/>
    </location>
    <ligand>
        <name>S-adenosyl-L-methionine</name>
        <dbReference type="ChEBI" id="CHEBI:59789"/>
    </ligand>
</feature>
<evidence type="ECO:0000256" key="5">
    <source>
        <dbReference type="ARBA" id="ARBA00022691"/>
    </source>
</evidence>
<evidence type="ECO:0000256" key="3">
    <source>
        <dbReference type="ARBA" id="ARBA00022603"/>
    </source>
</evidence>
<sequence length="219" mass="26002">MRLRKKPWIEEAIKEYKEFLFLDEPKDKREKWRQCFKKPENPLHVEFGTGKGKFILGMALKNPEINFVGMEKQQGVIYYAGKKIAESETKIENVRLILGDVSVIEEIFGKGEVDCIYLNFSDPWPKKRHFKRRLTYRDFLNRYKTILKKDGRIIFKTDNRGLFDFSISEFKETGWNLSDITYDLHSNPVEGDVETEYEEKFSRKGNSVCRLIARRPNEE</sequence>
<evidence type="ECO:0000313" key="11">
    <source>
        <dbReference type="Proteomes" id="UP000004594"/>
    </source>
</evidence>
<name>E4L930_9FIRM</name>